<reference evidence="1 2" key="1">
    <citation type="journal article" date="2008" name="J. Mol. Biol.">
        <title>Genome comparison and proteomic characterization of Thermus thermophilus bacteriophages P23-45 and P74-26: siphoviruses with triplex-forming sequences and the longest known tails.</title>
        <authorList>
            <person name="Minakhin L."/>
            <person name="Goel M."/>
            <person name="Berdygulova Z."/>
            <person name="Ramanculov E."/>
            <person name="Florens L."/>
            <person name="Glazko G."/>
            <person name="Karamychev V.N."/>
            <person name="Slesarev A.I."/>
            <person name="Kozyavkin S.A."/>
            <person name="Khromov I."/>
            <person name="Ackermann H.W."/>
            <person name="Washburn M."/>
            <person name="Mushegian A."/>
            <person name="Severinov K."/>
        </authorList>
    </citation>
    <scope>NUCLEOTIDE SEQUENCE</scope>
</reference>
<evidence type="ECO:0000313" key="2">
    <source>
        <dbReference type="Proteomes" id="UP000001132"/>
    </source>
</evidence>
<dbReference type="EMBL" id="EU100883">
    <property type="protein sequence ID" value="ABU96840.1"/>
    <property type="molecule type" value="Genomic_DNA"/>
</dbReference>
<organism evidence="1 2">
    <name type="scientific">Thermus virus P23-45</name>
    <name type="common">Thermus thermophilus phage P23-45</name>
    <dbReference type="NCBI Taxonomy" id="2914006"/>
    <lineage>
        <taxon>Viruses</taxon>
        <taxon>Duplodnaviria</taxon>
        <taxon>Heunggongvirae</taxon>
        <taxon>Uroviricota</taxon>
        <taxon>Caudoviricetes</taxon>
        <taxon>Oshimavirus</taxon>
        <taxon>Oshimavirus P2345</taxon>
    </lineage>
</organism>
<keyword evidence="2" id="KW-1185">Reference proteome</keyword>
<evidence type="ECO:0000313" key="1">
    <source>
        <dbReference type="EMBL" id="ABU96840.1"/>
    </source>
</evidence>
<organismHost>
    <name type="scientific">Thermus thermophilus</name>
    <dbReference type="NCBI Taxonomy" id="274"/>
</organismHost>
<protein>
    <submittedName>
        <fullName evidence="1">Uncharacterized protein</fullName>
    </submittedName>
</protein>
<accession>A7XX26</accession>
<dbReference type="GeneID" id="5600488"/>
<name>A7XX26_BP234</name>
<dbReference type="Proteomes" id="UP000001132">
    <property type="component" value="Segment"/>
</dbReference>
<sequence length="92" mass="10730">MNLNGVSSFTAVWYLSSDRFDLMAVDALDREAVRECMVRLMYRFVGQRVSRGVLRLHYLAEERKVRFRAKTSGAEVEVELKPEELCTEVNRE</sequence>
<dbReference type="KEGG" id="vg:5600488"/>
<dbReference type="RefSeq" id="YP_001467860.1">
    <property type="nucleotide sequence ID" value="NC_009803.1"/>
</dbReference>
<gene>
    <name evidence="1" type="ORF">P23p7</name>
</gene>
<proteinExistence type="predicted"/>